<evidence type="ECO:0000256" key="2">
    <source>
        <dbReference type="ARBA" id="ARBA00022679"/>
    </source>
</evidence>
<dbReference type="Gene3D" id="3.40.50.150">
    <property type="entry name" value="Vaccinia Virus protein VP39"/>
    <property type="match status" value="1"/>
</dbReference>
<organism evidence="3 4">
    <name type="scientific">Flavobacterium croceum DSM 17960</name>
    <dbReference type="NCBI Taxonomy" id="1121886"/>
    <lineage>
        <taxon>Bacteria</taxon>
        <taxon>Pseudomonadati</taxon>
        <taxon>Bacteroidota</taxon>
        <taxon>Flavobacteriia</taxon>
        <taxon>Flavobacteriales</taxon>
        <taxon>Flavobacteriaceae</taxon>
        <taxon>Flavobacterium</taxon>
    </lineage>
</organism>
<sequence length="184" mass="21277">MRIISGKYKARRINPPKNLPVRPTTDMSKESLFNILNNYFNFNELSVLDLFSGTGNISYEFASRGSSPIVCVDGNANCVNFIKKTTKEFDFDITSIHNDVFKFLEKHTGCYDLIFADPPYDMPQKDFEFLVLQIFEKQLLQPEGMLIVEHSKHTPIDHLPHFSFDKKYGASIFSFFEIENNDLE</sequence>
<dbReference type="GO" id="GO:0031167">
    <property type="term" value="P:rRNA methylation"/>
    <property type="evidence" value="ECO:0007669"/>
    <property type="project" value="InterPro"/>
</dbReference>
<dbReference type="PROSITE" id="PS00092">
    <property type="entry name" value="N6_MTASE"/>
    <property type="match status" value="1"/>
</dbReference>
<dbReference type="InterPro" id="IPR002052">
    <property type="entry name" value="DNA_methylase_N6_adenine_CS"/>
</dbReference>
<dbReference type="GO" id="GO:0003676">
    <property type="term" value="F:nucleic acid binding"/>
    <property type="evidence" value="ECO:0007669"/>
    <property type="project" value="InterPro"/>
</dbReference>
<dbReference type="PANTHER" id="PTHR43542">
    <property type="entry name" value="METHYLTRANSFERASE"/>
    <property type="match status" value="1"/>
</dbReference>
<evidence type="ECO:0000313" key="3">
    <source>
        <dbReference type="EMBL" id="POS01572.1"/>
    </source>
</evidence>
<reference evidence="3 4" key="1">
    <citation type="submission" date="2018-01" db="EMBL/GenBank/DDBJ databases">
        <title>Genomic Encyclopedia of Type Strains, Phase I: the one thousand microbial genomes (KMG-I) project.</title>
        <authorList>
            <person name="Goeker M."/>
        </authorList>
    </citation>
    <scope>NUCLEOTIDE SEQUENCE [LARGE SCALE GENOMIC DNA]</scope>
    <source>
        <strain evidence="3 4">DSM 17960</strain>
    </source>
</reference>
<dbReference type="SUPFAM" id="SSF53335">
    <property type="entry name" value="S-adenosyl-L-methionine-dependent methyltransferases"/>
    <property type="match status" value="1"/>
</dbReference>
<dbReference type="CDD" id="cd02440">
    <property type="entry name" value="AdoMet_MTases"/>
    <property type="match status" value="1"/>
</dbReference>
<dbReference type="Pfam" id="PF03602">
    <property type="entry name" value="Cons_hypoth95"/>
    <property type="match status" value="1"/>
</dbReference>
<dbReference type="OrthoDB" id="9803017at2"/>
<dbReference type="InterPro" id="IPR004398">
    <property type="entry name" value="RNA_MeTrfase_RsmD"/>
</dbReference>
<proteinExistence type="predicted"/>
<evidence type="ECO:0000313" key="4">
    <source>
        <dbReference type="Proteomes" id="UP000237056"/>
    </source>
</evidence>
<dbReference type="RefSeq" id="WP_103726171.1">
    <property type="nucleotide sequence ID" value="NZ_PQNY01000009.1"/>
</dbReference>
<comment type="caution">
    <text evidence="3">The sequence shown here is derived from an EMBL/GenBank/DDBJ whole genome shotgun (WGS) entry which is preliminary data.</text>
</comment>
<accession>A0A2S4N777</accession>
<evidence type="ECO:0000256" key="1">
    <source>
        <dbReference type="ARBA" id="ARBA00022603"/>
    </source>
</evidence>
<dbReference type="PIRSF" id="PIRSF004553">
    <property type="entry name" value="CHP00095"/>
    <property type="match status" value="1"/>
</dbReference>
<dbReference type="InterPro" id="IPR029063">
    <property type="entry name" value="SAM-dependent_MTases_sf"/>
</dbReference>
<keyword evidence="4" id="KW-1185">Reference proteome</keyword>
<dbReference type="PANTHER" id="PTHR43542:SF1">
    <property type="entry name" value="METHYLTRANSFERASE"/>
    <property type="match status" value="1"/>
</dbReference>
<dbReference type="EMBL" id="PQNY01000009">
    <property type="protein sequence ID" value="POS01572.1"/>
    <property type="molecule type" value="Genomic_DNA"/>
</dbReference>
<dbReference type="Proteomes" id="UP000237056">
    <property type="component" value="Unassembled WGS sequence"/>
</dbReference>
<keyword evidence="1 3" id="KW-0489">Methyltransferase</keyword>
<dbReference type="AlphaFoldDB" id="A0A2S4N777"/>
<keyword evidence="2 3" id="KW-0808">Transferase</keyword>
<name>A0A2S4N777_9FLAO</name>
<gene>
    <name evidence="3" type="ORF">Q361_10930</name>
</gene>
<protein>
    <submittedName>
        <fullName evidence="3">16S rRNA (Guanine(966)-N(2))-methyltransferase RsmD</fullName>
    </submittedName>
</protein>
<dbReference type="GO" id="GO:0008168">
    <property type="term" value="F:methyltransferase activity"/>
    <property type="evidence" value="ECO:0007669"/>
    <property type="project" value="UniProtKB-KW"/>
</dbReference>